<dbReference type="OrthoDB" id="9806864at2"/>
<comment type="caution">
    <text evidence="8">The sequence shown here is derived from an EMBL/GenBank/DDBJ whole genome shotgun (WGS) entry which is preliminary data.</text>
</comment>
<gene>
    <name evidence="9" type="ORF">GCM10007888_49900</name>
    <name evidence="8" type="ORF">MOX02_15120</name>
</gene>
<dbReference type="GO" id="GO:0005737">
    <property type="term" value="C:cytoplasm"/>
    <property type="evidence" value="ECO:0007669"/>
    <property type="project" value="UniProtKB-SubCell"/>
</dbReference>
<dbReference type="PANTHER" id="PTHR33164:SF5">
    <property type="entry name" value="ORGANIC HYDROPEROXIDE RESISTANCE TRANSCRIPTIONAL REGULATOR"/>
    <property type="match status" value="1"/>
</dbReference>
<evidence type="ECO:0000313" key="11">
    <source>
        <dbReference type="Proteomes" id="UP001156856"/>
    </source>
</evidence>
<evidence type="ECO:0000256" key="2">
    <source>
        <dbReference type="ARBA" id="ARBA00022490"/>
    </source>
</evidence>
<dbReference type="InterPro" id="IPR055166">
    <property type="entry name" value="Transc_reg_Sar_Rot_HTH"/>
</dbReference>
<name>A0A512J0J4_9HYPH</name>
<protein>
    <recommendedName>
        <fullName evidence="7">HTH marR-type domain-containing protein</fullName>
    </recommendedName>
</protein>
<dbReference type="AlphaFoldDB" id="A0A512J0J4"/>
<evidence type="ECO:0000313" key="8">
    <source>
        <dbReference type="EMBL" id="GEP03474.1"/>
    </source>
</evidence>
<dbReference type="EMBL" id="BSPK01000107">
    <property type="protein sequence ID" value="GLS66607.1"/>
    <property type="molecule type" value="Genomic_DNA"/>
</dbReference>
<sequence>MPGRQDPRGGEPRNAPRDASPAAVPNESQRLSNQLCFAVYAAAHAFGRAYRALLSEHDLTYPQYLVLLVLWEEEGLTVKEIGTRLFLDSGTLTPLLKRLEASGHVRRARDRADERQVSIFLTPKGRGLQERLACIPDQAGGMTGLDLEARHALLDHLVTLRTGLHEETGAEKQAAQSADAA</sequence>
<dbReference type="Pfam" id="PF22381">
    <property type="entry name" value="Staph_reg_Sar_Rot"/>
    <property type="match status" value="1"/>
</dbReference>
<dbReference type="GO" id="GO:0003677">
    <property type="term" value="F:DNA binding"/>
    <property type="evidence" value="ECO:0007669"/>
    <property type="project" value="UniProtKB-KW"/>
</dbReference>
<dbReference type="PROSITE" id="PS50995">
    <property type="entry name" value="HTH_MARR_2"/>
    <property type="match status" value="1"/>
</dbReference>
<proteinExistence type="predicted"/>
<keyword evidence="4" id="KW-0238">DNA-binding</keyword>
<keyword evidence="3" id="KW-0805">Transcription regulation</keyword>
<dbReference type="Proteomes" id="UP001156856">
    <property type="component" value="Unassembled WGS sequence"/>
</dbReference>
<evidence type="ECO:0000313" key="10">
    <source>
        <dbReference type="Proteomes" id="UP000321960"/>
    </source>
</evidence>
<reference evidence="9" key="4">
    <citation type="submission" date="2023-01" db="EMBL/GenBank/DDBJ databases">
        <title>Draft genome sequence of Methylobacterium oxalidis strain NBRC 107715.</title>
        <authorList>
            <person name="Sun Q."/>
            <person name="Mori K."/>
        </authorList>
    </citation>
    <scope>NUCLEOTIDE SEQUENCE</scope>
    <source>
        <strain evidence="9">NBRC 107715</strain>
    </source>
</reference>
<dbReference type="SUPFAM" id="SSF46785">
    <property type="entry name" value="Winged helix' DNA-binding domain"/>
    <property type="match status" value="1"/>
</dbReference>
<organism evidence="8 10">
    <name type="scientific">Methylobacterium oxalidis</name>
    <dbReference type="NCBI Taxonomy" id="944322"/>
    <lineage>
        <taxon>Bacteria</taxon>
        <taxon>Pseudomonadati</taxon>
        <taxon>Pseudomonadota</taxon>
        <taxon>Alphaproteobacteria</taxon>
        <taxon>Hyphomicrobiales</taxon>
        <taxon>Methylobacteriaceae</taxon>
        <taxon>Methylobacterium</taxon>
    </lineage>
</organism>
<evidence type="ECO:0000256" key="5">
    <source>
        <dbReference type="ARBA" id="ARBA00023163"/>
    </source>
</evidence>
<feature type="region of interest" description="Disordered" evidence="6">
    <location>
        <begin position="1"/>
        <end position="25"/>
    </location>
</feature>
<accession>A0A512J0J4</accession>
<reference evidence="11" key="2">
    <citation type="journal article" date="2019" name="Int. J. Syst. Evol. Microbiol.">
        <title>The Global Catalogue of Microorganisms (GCM) 10K type strain sequencing project: providing services to taxonomists for standard genome sequencing and annotation.</title>
        <authorList>
            <consortium name="The Broad Institute Genomics Platform"/>
            <consortium name="The Broad Institute Genome Sequencing Center for Infectious Disease"/>
            <person name="Wu L."/>
            <person name="Ma J."/>
        </authorList>
    </citation>
    <scope>NUCLEOTIDE SEQUENCE [LARGE SCALE GENOMIC DNA]</scope>
    <source>
        <strain evidence="11">NBRC 107715</strain>
    </source>
</reference>
<feature type="compositionally biased region" description="Basic and acidic residues" evidence="6">
    <location>
        <begin position="1"/>
        <end position="16"/>
    </location>
</feature>
<dbReference type="GO" id="GO:0006950">
    <property type="term" value="P:response to stress"/>
    <property type="evidence" value="ECO:0007669"/>
    <property type="project" value="TreeGrafter"/>
</dbReference>
<evidence type="ECO:0000256" key="3">
    <source>
        <dbReference type="ARBA" id="ARBA00023015"/>
    </source>
</evidence>
<comment type="subcellular location">
    <subcellularLocation>
        <location evidence="1">Cytoplasm</location>
    </subcellularLocation>
</comment>
<evidence type="ECO:0000256" key="6">
    <source>
        <dbReference type="SAM" id="MobiDB-lite"/>
    </source>
</evidence>
<dbReference type="Proteomes" id="UP000321960">
    <property type="component" value="Unassembled WGS sequence"/>
</dbReference>
<dbReference type="PANTHER" id="PTHR33164">
    <property type="entry name" value="TRANSCRIPTIONAL REGULATOR, MARR FAMILY"/>
    <property type="match status" value="1"/>
</dbReference>
<dbReference type="InterPro" id="IPR036390">
    <property type="entry name" value="WH_DNA-bd_sf"/>
</dbReference>
<dbReference type="SMART" id="SM00347">
    <property type="entry name" value="HTH_MARR"/>
    <property type="match status" value="1"/>
</dbReference>
<evidence type="ECO:0000259" key="7">
    <source>
        <dbReference type="PROSITE" id="PS50995"/>
    </source>
</evidence>
<dbReference type="PRINTS" id="PR00598">
    <property type="entry name" value="HTHMARR"/>
</dbReference>
<evidence type="ECO:0000256" key="4">
    <source>
        <dbReference type="ARBA" id="ARBA00023125"/>
    </source>
</evidence>
<evidence type="ECO:0000313" key="9">
    <source>
        <dbReference type="EMBL" id="GLS66607.1"/>
    </source>
</evidence>
<reference evidence="9" key="1">
    <citation type="journal article" date="2014" name="Int. J. Syst. Evol. Microbiol.">
        <title>Complete genome of a new Firmicutes species belonging to the dominant human colonic microbiota ('Ruminococcus bicirculans') reveals two chromosomes and a selective capacity to utilize plant glucans.</title>
        <authorList>
            <consortium name="NISC Comparative Sequencing Program"/>
            <person name="Wegmann U."/>
            <person name="Louis P."/>
            <person name="Goesmann A."/>
            <person name="Henrissat B."/>
            <person name="Duncan S.H."/>
            <person name="Flint H.J."/>
        </authorList>
    </citation>
    <scope>NUCLEOTIDE SEQUENCE</scope>
    <source>
        <strain evidence="9">NBRC 107715</strain>
    </source>
</reference>
<keyword evidence="11" id="KW-1185">Reference proteome</keyword>
<dbReference type="FunFam" id="1.10.10.10:FF:000163">
    <property type="entry name" value="MarR family transcriptional regulator"/>
    <property type="match status" value="1"/>
</dbReference>
<dbReference type="EMBL" id="BJZU01000024">
    <property type="protein sequence ID" value="GEP03474.1"/>
    <property type="molecule type" value="Genomic_DNA"/>
</dbReference>
<dbReference type="GO" id="GO:0003700">
    <property type="term" value="F:DNA-binding transcription factor activity"/>
    <property type="evidence" value="ECO:0007669"/>
    <property type="project" value="InterPro"/>
</dbReference>
<dbReference type="Gene3D" id="1.10.10.10">
    <property type="entry name" value="Winged helix-like DNA-binding domain superfamily/Winged helix DNA-binding domain"/>
    <property type="match status" value="1"/>
</dbReference>
<keyword evidence="5" id="KW-0804">Transcription</keyword>
<reference evidence="8 10" key="3">
    <citation type="submission" date="2019-07" db="EMBL/GenBank/DDBJ databases">
        <title>Whole genome shotgun sequence of Methylobacterium oxalidis NBRC 107715.</title>
        <authorList>
            <person name="Hosoyama A."/>
            <person name="Uohara A."/>
            <person name="Ohji S."/>
            <person name="Ichikawa N."/>
        </authorList>
    </citation>
    <scope>NUCLEOTIDE SEQUENCE [LARGE SCALE GENOMIC DNA]</scope>
    <source>
        <strain evidence="8 10">NBRC 107715</strain>
    </source>
</reference>
<feature type="domain" description="HTH marR-type" evidence="7">
    <location>
        <begin position="32"/>
        <end position="159"/>
    </location>
</feature>
<dbReference type="InterPro" id="IPR036388">
    <property type="entry name" value="WH-like_DNA-bd_sf"/>
</dbReference>
<evidence type="ECO:0000256" key="1">
    <source>
        <dbReference type="ARBA" id="ARBA00004496"/>
    </source>
</evidence>
<dbReference type="InterPro" id="IPR039422">
    <property type="entry name" value="MarR/SlyA-like"/>
</dbReference>
<keyword evidence="2" id="KW-0963">Cytoplasm</keyword>
<dbReference type="InterPro" id="IPR000835">
    <property type="entry name" value="HTH_MarR-typ"/>
</dbReference>